<feature type="compositionally biased region" description="Acidic residues" evidence="2">
    <location>
        <begin position="241"/>
        <end position="251"/>
    </location>
</feature>
<proteinExistence type="predicted"/>
<dbReference type="AlphaFoldDB" id="A0A165F805"/>
<evidence type="ECO:0000313" key="3">
    <source>
        <dbReference type="EMBL" id="KZT56362.1"/>
    </source>
</evidence>
<feature type="region of interest" description="Disordered" evidence="2">
    <location>
        <begin position="1"/>
        <end position="54"/>
    </location>
</feature>
<protein>
    <submittedName>
        <fullName evidence="3">Uncharacterized protein</fullName>
    </submittedName>
</protein>
<dbReference type="InParanoid" id="A0A165F805"/>
<feature type="coiled-coil region" evidence="1">
    <location>
        <begin position="82"/>
        <end position="186"/>
    </location>
</feature>
<evidence type="ECO:0000313" key="4">
    <source>
        <dbReference type="Proteomes" id="UP000076842"/>
    </source>
</evidence>
<evidence type="ECO:0000256" key="1">
    <source>
        <dbReference type="SAM" id="Coils"/>
    </source>
</evidence>
<organism evidence="3 4">
    <name type="scientific">Calocera cornea HHB12733</name>
    <dbReference type="NCBI Taxonomy" id="1353952"/>
    <lineage>
        <taxon>Eukaryota</taxon>
        <taxon>Fungi</taxon>
        <taxon>Dikarya</taxon>
        <taxon>Basidiomycota</taxon>
        <taxon>Agaricomycotina</taxon>
        <taxon>Dacrymycetes</taxon>
        <taxon>Dacrymycetales</taxon>
        <taxon>Dacrymycetaceae</taxon>
        <taxon>Calocera</taxon>
    </lineage>
</organism>
<feature type="compositionally biased region" description="Polar residues" evidence="2">
    <location>
        <begin position="229"/>
        <end position="239"/>
    </location>
</feature>
<feature type="compositionally biased region" description="Polar residues" evidence="2">
    <location>
        <begin position="1"/>
        <end position="19"/>
    </location>
</feature>
<feature type="compositionally biased region" description="Polar residues" evidence="2">
    <location>
        <begin position="305"/>
        <end position="316"/>
    </location>
</feature>
<accession>A0A165F805</accession>
<keyword evidence="1" id="KW-0175">Coiled coil</keyword>
<dbReference type="EMBL" id="KV423979">
    <property type="protein sequence ID" value="KZT56362.1"/>
    <property type="molecule type" value="Genomic_DNA"/>
</dbReference>
<reference evidence="3 4" key="1">
    <citation type="journal article" date="2016" name="Mol. Biol. Evol.">
        <title>Comparative Genomics of Early-Diverging Mushroom-Forming Fungi Provides Insights into the Origins of Lignocellulose Decay Capabilities.</title>
        <authorList>
            <person name="Nagy L.G."/>
            <person name="Riley R."/>
            <person name="Tritt A."/>
            <person name="Adam C."/>
            <person name="Daum C."/>
            <person name="Floudas D."/>
            <person name="Sun H."/>
            <person name="Yadav J.S."/>
            <person name="Pangilinan J."/>
            <person name="Larsson K.H."/>
            <person name="Matsuura K."/>
            <person name="Barry K."/>
            <person name="Labutti K."/>
            <person name="Kuo R."/>
            <person name="Ohm R.A."/>
            <person name="Bhattacharya S.S."/>
            <person name="Shirouzu T."/>
            <person name="Yoshinaga Y."/>
            <person name="Martin F.M."/>
            <person name="Grigoriev I.V."/>
            <person name="Hibbett D.S."/>
        </authorList>
    </citation>
    <scope>NUCLEOTIDE SEQUENCE [LARGE SCALE GENOMIC DNA]</scope>
    <source>
        <strain evidence="3 4">HHB12733</strain>
    </source>
</reference>
<feature type="region of interest" description="Disordered" evidence="2">
    <location>
        <begin position="198"/>
        <end position="263"/>
    </location>
</feature>
<dbReference type="Proteomes" id="UP000076842">
    <property type="component" value="Unassembled WGS sequence"/>
</dbReference>
<feature type="region of interest" description="Disordered" evidence="2">
    <location>
        <begin position="297"/>
        <end position="316"/>
    </location>
</feature>
<dbReference type="OrthoDB" id="3363533at2759"/>
<feature type="compositionally biased region" description="Low complexity" evidence="2">
    <location>
        <begin position="20"/>
        <end position="29"/>
    </location>
</feature>
<keyword evidence="4" id="KW-1185">Reference proteome</keyword>
<sequence>MKRRSQTQAAKGSLIPQSTPSRSQSLASLPSPPPKPTSITTSRPGSRRSKLLDSTNLLRTSLPEELLQGDDEVDWRARVGVLEAENVRLRAAEAENARLRGLEAENSRLRGLEAENARLRGLETENTKLRSQLASVSSRPTQRAFDDLKKDYDVIESILDGTQKENAHAEEQIKFLRERQRKLEDALARFVGPSWAELADVPPLSTGPASRRQSKLYGDEHITVLPTLEETSFASSRGPQQEDEDMEQEQEQEQKSLSVTPTVQRLATSATSGLSRGSISDTLLDLYDNSSVDLEAEEGEAVRSRQPSRASNANDPLTASMLSLKDPLTASMLDVSTSHRPSRVEEDPAFQRMEFRVRALETIVKSFMSRAVPEHAGELSMVRDELEVEGFLKEL</sequence>
<gene>
    <name evidence="3" type="ORF">CALCODRAFT_509524</name>
</gene>
<name>A0A165F805_9BASI</name>
<evidence type="ECO:0000256" key="2">
    <source>
        <dbReference type="SAM" id="MobiDB-lite"/>
    </source>
</evidence>